<dbReference type="InterPro" id="IPR027417">
    <property type="entry name" value="P-loop_NTPase"/>
</dbReference>
<accession>A0ABX0XII4</accession>
<feature type="domain" description="Mg chelatase-related protein C-terminal" evidence="2">
    <location>
        <begin position="16"/>
        <end position="111"/>
    </location>
</feature>
<dbReference type="InterPro" id="IPR025158">
    <property type="entry name" value="Mg_chelat-rel_C"/>
</dbReference>
<name>A0ABX0XII4_9SPHN</name>
<evidence type="ECO:0000313" key="3">
    <source>
        <dbReference type="EMBL" id="NJC33148.1"/>
    </source>
</evidence>
<feature type="compositionally biased region" description="Low complexity" evidence="1">
    <location>
        <begin position="45"/>
        <end position="59"/>
    </location>
</feature>
<organism evidence="3 4">
    <name type="scientific">Sphingomonas jejuensis</name>
    <dbReference type="NCBI Taxonomy" id="904715"/>
    <lineage>
        <taxon>Bacteria</taxon>
        <taxon>Pseudomonadati</taxon>
        <taxon>Pseudomonadota</taxon>
        <taxon>Alphaproteobacteria</taxon>
        <taxon>Sphingomonadales</taxon>
        <taxon>Sphingomonadaceae</taxon>
        <taxon>Sphingomonas</taxon>
    </lineage>
</organism>
<evidence type="ECO:0000259" key="2">
    <source>
        <dbReference type="Pfam" id="PF13335"/>
    </source>
</evidence>
<dbReference type="Gene3D" id="3.40.50.300">
    <property type="entry name" value="P-loop containing nucleotide triphosphate hydrolases"/>
    <property type="match status" value="1"/>
</dbReference>
<comment type="caution">
    <text evidence="3">The sequence shown here is derived from an EMBL/GenBank/DDBJ whole genome shotgun (WGS) entry which is preliminary data.</text>
</comment>
<sequence>MVFGFTADLVLPPPTEGSAEVGARVAEARDRQRMRYAEAGARTNADAPGAVAEAAAAPDEPGTRLLAQAAEATRMSARGYARTLRVARTIADLAGADRVGRIHVAEALSYRRRAPVS</sequence>
<protein>
    <submittedName>
        <fullName evidence="3">ATPase with chaperone activity</fullName>
    </submittedName>
</protein>
<evidence type="ECO:0000313" key="4">
    <source>
        <dbReference type="Proteomes" id="UP000734218"/>
    </source>
</evidence>
<dbReference type="EMBL" id="JAATJE010000001">
    <property type="protein sequence ID" value="NJC33148.1"/>
    <property type="molecule type" value="Genomic_DNA"/>
</dbReference>
<feature type="region of interest" description="Disordered" evidence="1">
    <location>
        <begin position="39"/>
        <end position="59"/>
    </location>
</feature>
<dbReference type="Pfam" id="PF13335">
    <property type="entry name" value="Mg_chelatase_C"/>
    <property type="match status" value="1"/>
</dbReference>
<dbReference type="Proteomes" id="UP000734218">
    <property type="component" value="Unassembled WGS sequence"/>
</dbReference>
<proteinExistence type="predicted"/>
<reference evidence="3 4" key="1">
    <citation type="submission" date="2020-03" db="EMBL/GenBank/DDBJ databases">
        <title>Genomic Encyclopedia of Type Strains, Phase IV (KMG-IV): sequencing the most valuable type-strain genomes for metagenomic binning, comparative biology and taxonomic classification.</title>
        <authorList>
            <person name="Goeker M."/>
        </authorList>
    </citation>
    <scope>NUCLEOTIDE SEQUENCE [LARGE SCALE GENOMIC DNA]</scope>
    <source>
        <strain evidence="3 4">DSM 27651</strain>
    </source>
</reference>
<evidence type="ECO:0000256" key="1">
    <source>
        <dbReference type="SAM" id="MobiDB-lite"/>
    </source>
</evidence>
<gene>
    <name evidence="3" type="ORF">GGR88_000622</name>
</gene>
<keyword evidence="4" id="KW-1185">Reference proteome</keyword>